<evidence type="ECO:0000313" key="5">
    <source>
        <dbReference type="Proteomes" id="UP000186817"/>
    </source>
</evidence>
<feature type="compositionally biased region" description="Gly residues" evidence="2">
    <location>
        <begin position="393"/>
        <end position="404"/>
    </location>
</feature>
<dbReference type="EMBL" id="LSRX01000407">
    <property type="protein sequence ID" value="OLP98124.1"/>
    <property type="molecule type" value="Genomic_DNA"/>
</dbReference>
<proteinExistence type="predicted"/>
<dbReference type="InterPro" id="IPR036875">
    <property type="entry name" value="Znf_CCHC_sf"/>
</dbReference>
<evidence type="ECO:0000313" key="4">
    <source>
        <dbReference type="EMBL" id="OLP98124.1"/>
    </source>
</evidence>
<feature type="region of interest" description="Disordered" evidence="2">
    <location>
        <begin position="388"/>
        <end position="410"/>
    </location>
</feature>
<keyword evidence="1" id="KW-0863">Zinc-finger</keyword>
<feature type="region of interest" description="Disordered" evidence="2">
    <location>
        <begin position="133"/>
        <end position="164"/>
    </location>
</feature>
<keyword evidence="1" id="KW-0862">Zinc</keyword>
<keyword evidence="1" id="KW-0479">Metal-binding</keyword>
<feature type="compositionally biased region" description="Basic and acidic residues" evidence="2">
    <location>
        <begin position="303"/>
        <end position="312"/>
    </location>
</feature>
<dbReference type="GO" id="GO:0008270">
    <property type="term" value="F:zinc ion binding"/>
    <property type="evidence" value="ECO:0007669"/>
    <property type="project" value="UniProtKB-KW"/>
</dbReference>
<sequence>MTEILRSKDGVPIWNGEAGSFQEFEETALIWEQSIAMNKRYLCGPKLIAELTGAAKRLVAGKRHDWVSHNRGVRDLMKHLRACLGKPLVSDLTEHLNRYFKSSRRRPNESMNDYITRKCEVYLRACQALQRVTPHHDQKPSSTTPPATTGGTSRRSSWDSSSGVNQVDIAADVQAAAPVGNNPGATDDDGEAPQDDEAQDPWWWNSTSWWSSSTWWQPSYSGYYQPWYSSGDWEWTPPAWHTTSPDTRPAVPELLPDFVQGWYLLQDSGLDTSERNMIMAALGGEFSLQRVAQELRNQWSGHEGTRRRDGGNRHSGFWGEVPQEDDDYDHREEDDEEAHQDWDEDEQAMWAGAEDEAQSALAAMEQAKRTLRAARARQHSVRMARQYFRPQGRGTGGAGRGRGTGQKDDSQLTCLRCGKVGHRVANCPQPAQAAKVVDTAEATSSFICYADRETDAAYATGLTTAEAVKQGMAVIDGGATRTLASVSAMEAIMSINHKKHGHNGVENVDLGDRPVFGFGNGSEDQCASTVLLRIAADNNPGALKVHCLDQGNGPLLLSVESLSGLLSTSTIPSVCLIALLANMMAVTLTKLDKMTKEQLRKYLLDEYQEHAYTRWTKPEIRQRILELQSHAAGVPMEELHRGTTLTATQAAIREVRKAAKKKAELVQLCERTYGMEVNKNDTISILEARVIKVIYDTTEPEAGDVIGFGKNGHLLYRDMLAPEHENYATWVMTTAHENPTTGCDPRLYRLAKWLEGQNMEGRKAKIGNSMSHPTEKKTSQGYPKDGGMTRMPPTTAASSSSDQLGGSTGSQDRGIGRGVGRDPHGAQGDQRRQGAEASRSPDDGRGDDRREPVGCLLLQDRNTTSDYQDAEGVNAYAAGVAMDGWPGHNLSASQLLRQQLRRSPTKVEQLSEQQARSLEAKASSIVPGLFQDLVGHQRPMLMQYSERPDTALIQAVQERAKSSDSAWHAGPWNGCDLLTKAQRDALQQKRQEALRRYVACAMNLEANDEVMMTSSNRPEDGDVGDEVVHEDRSGDAYVTADGCREVFAEEQTQKVEAQAQELMRQQQYQHKHCEGLIHMLPQSRHKNQRSVIQEERPRYLTFGLYAYGNQYGVTKCTLKFPKTCQYLLQYLQHWAREPLECTSFVINDNGTLKLHKDHHNSPGYPNYLMGITAYQKGGLWIEGPPRNSRQETRAKVLPNGQSCLGHVEETRHRMVQFDAKLWHATEEHQNFMVVLDEGSRFRIARILTRGSFRGEHMTGFCDRHGIYLDIIPGEAHWQIGATEQAVQGLKQLMDKLAEADPEITSDECLSIAVSTFNQRELVRGFSPTQHVLGQSPDHTGRHIDPAALPPEEPILNSSPAELRREAKLRAEAEKALADWMARQRVNKALNSRTRPLHQYQPGDLVYFWRTQESGQGKRSPGTKHGRFLGPARILAMEPRKDATGSQRSSHAIWCVRGRQLIKCSPEQLRPASEREELVEALAEDQGTPWTYSRLAQELGGNQFEDISQEVPDEQEWQRAQDVTQELAPTRYRLGRKRPPPTARPEEGTESMEELYVGTQTTDVFDHQKARATASRQRRPHAEAPQGVCWWSEVKETSWQDSGSPFWDEEHAAVAVEVDLPGQTRQWNQVTRDLGAYLACALKKRAVEVSEKRLSATDREKFQKAKMIEVKNFLAAEAFEALPDNLKPNKDQAVGMRWILTWKMQESGEPKAKARAVLLGYQDPSYEHRATTAPVMTRQTRQLILQLAANKRWQIMKGDVSGAFLQGRSYPDELYCVPCPEICREMGLPAETVTRLKKACYGLVDAPLEWYKTVASFLEELGLERLWSDACAWVWRKDGQVRGMISGHVDDFIFAGSSTDAEWHGILEKIKAHFKWGDWDVDCFTQCGVQVETTKDGFTLGQPKYLEGVSEIHVNANRRKERHASTTEREKTQLRGLLGALSWHSQQVAPHLAADVSLLLSEVTQSNVETIFKANTLLAHAKARSSHQLKVHRCVSGEMVMVAWVDAGSQNRHDGGSTQGVIIGAAPTELLQGEVTPVSLVAWHSNRIDRSCRSPGAAETQAAVNGEDSLYFARFQWSEMLYGQVNTRNPDAVVQRVPGCLVTDSRNVYDKLNTEVVSIKGAEKRTNIEALALKESQQNTGLIVRWVHSEAQLANSLTKAGGKNEIEMYYKMCQRWRIVEDPEMKSARRRKEEGIEPLAQREKQNVLGEDRS</sequence>
<feature type="compositionally biased region" description="Acidic residues" evidence="2">
    <location>
        <begin position="186"/>
        <end position="199"/>
    </location>
</feature>
<dbReference type="PROSITE" id="PS50158">
    <property type="entry name" value="ZF_CCHC"/>
    <property type="match status" value="1"/>
</dbReference>
<dbReference type="InterPro" id="IPR013103">
    <property type="entry name" value="RVT_2"/>
</dbReference>
<feature type="region of interest" description="Disordered" evidence="2">
    <location>
        <begin position="2182"/>
        <end position="2211"/>
    </location>
</feature>
<dbReference type="Gene3D" id="3.30.420.10">
    <property type="entry name" value="Ribonuclease H-like superfamily/Ribonuclease H"/>
    <property type="match status" value="1"/>
</dbReference>
<comment type="caution">
    <text evidence="4">The sequence shown here is derived from an EMBL/GenBank/DDBJ whole genome shotgun (WGS) entry which is preliminary data.</text>
</comment>
<feature type="domain" description="CCHC-type" evidence="3">
    <location>
        <begin position="414"/>
        <end position="429"/>
    </location>
</feature>
<dbReference type="SMART" id="SM00343">
    <property type="entry name" value="ZnF_C2HC"/>
    <property type="match status" value="1"/>
</dbReference>
<gene>
    <name evidence="4" type="primary">GIP</name>
    <name evidence="4" type="ORF">AK812_SmicGene19445</name>
</gene>
<evidence type="ECO:0000256" key="2">
    <source>
        <dbReference type="SAM" id="MobiDB-lite"/>
    </source>
</evidence>
<evidence type="ECO:0000256" key="1">
    <source>
        <dbReference type="PROSITE-ProRule" id="PRU00047"/>
    </source>
</evidence>
<accession>A0A1Q9DSI8</accession>
<evidence type="ECO:0000259" key="3">
    <source>
        <dbReference type="PROSITE" id="PS50158"/>
    </source>
</evidence>
<dbReference type="GO" id="GO:0003676">
    <property type="term" value="F:nucleic acid binding"/>
    <property type="evidence" value="ECO:0007669"/>
    <property type="project" value="InterPro"/>
</dbReference>
<dbReference type="OrthoDB" id="414866at2759"/>
<dbReference type="Proteomes" id="UP000186817">
    <property type="component" value="Unassembled WGS sequence"/>
</dbReference>
<protein>
    <submittedName>
        <fullName evidence="4">Copia protein</fullName>
    </submittedName>
</protein>
<feature type="region of interest" description="Disordered" evidence="2">
    <location>
        <begin position="299"/>
        <end position="342"/>
    </location>
</feature>
<organism evidence="4 5">
    <name type="scientific">Symbiodinium microadriaticum</name>
    <name type="common">Dinoflagellate</name>
    <name type="synonym">Zooxanthella microadriatica</name>
    <dbReference type="NCBI Taxonomy" id="2951"/>
    <lineage>
        <taxon>Eukaryota</taxon>
        <taxon>Sar</taxon>
        <taxon>Alveolata</taxon>
        <taxon>Dinophyceae</taxon>
        <taxon>Suessiales</taxon>
        <taxon>Symbiodiniaceae</taxon>
        <taxon>Symbiodinium</taxon>
    </lineage>
</organism>
<dbReference type="InterPro" id="IPR001878">
    <property type="entry name" value="Znf_CCHC"/>
</dbReference>
<feature type="compositionally biased region" description="Basic and acidic residues" evidence="2">
    <location>
        <begin position="819"/>
        <end position="852"/>
    </location>
</feature>
<feature type="region of interest" description="Disordered" evidence="2">
    <location>
        <begin position="177"/>
        <end position="202"/>
    </location>
</feature>
<name>A0A1Q9DSI8_SYMMI</name>
<dbReference type="SUPFAM" id="SSF57756">
    <property type="entry name" value="Retrovirus zinc finger-like domains"/>
    <property type="match status" value="1"/>
</dbReference>
<keyword evidence="5" id="KW-1185">Reference proteome</keyword>
<dbReference type="Pfam" id="PF07727">
    <property type="entry name" value="RVT_2"/>
    <property type="match status" value="1"/>
</dbReference>
<feature type="compositionally biased region" description="Low complexity" evidence="2">
    <location>
        <begin position="140"/>
        <end position="164"/>
    </location>
</feature>
<dbReference type="InterPro" id="IPR036397">
    <property type="entry name" value="RNaseH_sf"/>
</dbReference>
<reference evidence="4 5" key="1">
    <citation type="submission" date="2016-02" db="EMBL/GenBank/DDBJ databases">
        <title>Genome analysis of coral dinoflagellate symbionts highlights evolutionary adaptations to a symbiotic lifestyle.</title>
        <authorList>
            <person name="Aranda M."/>
            <person name="Li Y."/>
            <person name="Liew Y.J."/>
            <person name="Baumgarten S."/>
            <person name="Simakov O."/>
            <person name="Wilson M."/>
            <person name="Piel J."/>
            <person name="Ashoor H."/>
            <person name="Bougouffa S."/>
            <person name="Bajic V.B."/>
            <person name="Ryu T."/>
            <person name="Ravasi T."/>
            <person name="Bayer T."/>
            <person name="Micklem G."/>
            <person name="Kim H."/>
            <person name="Bhak J."/>
            <person name="Lajeunesse T.C."/>
            <person name="Voolstra C.R."/>
        </authorList>
    </citation>
    <scope>NUCLEOTIDE SEQUENCE [LARGE SCALE GENOMIC DNA]</scope>
    <source>
        <strain evidence="4 5">CCMP2467</strain>
    </source>
</reference>
<feature type="region of interest" description="Disordered" evidence="2">
    <location>
        <begin position="764"/>
        <end position="853"/>
    </location>
</feature>
<feature type="compositionally biased region" description="Acidic residues" evidence="2">
    <location>
        <begin position="322"/>
        <end position="342"/>
    </location>
</feature>
<feature type="region of interest" description="Disordered" evidence="2">
    <location>
        <begin position="1531"/>
        <end position="1550"/>
    </location>
</feature>
<feature type="compositionally biased region" description="Polar residues" evidence="2">
    <location>
        <begin position="795"/>
        <end position="811"/>
    </location>
</feature>